<proteinExistence type="predicted"/>
<dbReference type="InterPro" id="IPR053195">
    <property type="entry name" value="Bax-like"/>
</dbReference>
<feature type="domain" description="Mannosyl-glycoprotein endo-beta-N-acetylglucosamidase-like" evidence="2">
    <location>
        <begin position="112"/>
        <end position="239"/>
    </location>
</feature>
<dbReference type="PANTHER" id="PTHR40572">
    <property type="entry name" value="PROTEIN BAX"/>
    <property type="match status" value="1"/>
</dbReference>
<feature type="chain" id="PRO_5047371709" evidence="1">
    <location>
        <begin position="22"/>
        <end position="262"/>
    </location>
</feature>
<dbReference type="InterPro" id="IPR002901">
    <property type="entry name" value="MGlyc_endo_b_GlcNAc-like_dom"/>
</dbReference>
<evidence type="ECO:0000313" key="4">
    <source>
        <dbReference type="Proteomes" id="UP001199044"/>
    </source>
</evidence>
<gene>
    <name evidence="3" type="ORF">LDJ79_23250</name>
</gene>
<feature type="signal peptide" evidence="1">
    <location>
        <begin position="1"/>
        <end position="21"/>
    </location>
</feature>
<evidence type="ECO:0000313" key="3">
    <source>
        <dbReference type="EMBL" id="MCA2019046.1"/>
    </source>
</evidence>
<dbReference type="SMART" id="SM00047">
    <property type="entry name" value="LYZ2"/>
    <property type="match status" value="1"/>
</dbReference>
<protein>
    <submittedName>
        <fullName evidence="3">Glucosaminidase domain-containing protein</fullName>
    </submittedName>
</protein>
<keyword evidence="4" id="KW-1185">Reference proteome</keyword>
<name>A0ABS7YTU8_9VIBR</name>
<dbReference type="PANTHER" id="PTHR40572:SF1">
    <property type="entry name" value="PROTEIN BAX"/>
    <property type="match status" value="1"/>
</dbReference>
<evidence type="ECO:0000256" key="1">
    <source>
        <dbReference type="SAM" id="SignalP"/>
    </source>
</evidence>
<dbReference type="EMBL" id="JAIWIU010000239">
    <property type="protein sequence ID" value="MCA2019046.1"/>
    <property type="molecule type" value="Genomic_DNA"/>
</dbReference>
<reference evidence="4" key="1">
    <citation type="submission" date="2023-07" db="EMBL/GenBank/DDBJ databases">
        <title>Molecular identification of indigenous halophilic bacteria isolated from red sea cost, biodegradation of synthetic dyes and assessment of degraded metabolite toxicity.</title>
        <authorList>
            <person name="Chaieb K."/>
            <person name="Altayb H.N."/>
        </authorList>
    </citation>
    <scope>NUCLEOTIDE SEQUENCE [LARGE SCALE GENOMIC DNA]</scope>
    <source>
        <strain evidence="4">K20</strain>
    </source>
</reference>
<dbReference type="RefSeq" id="WP_225252296.1">
    <property type="nucleotide sequence ID" value="NZ_JAIWIU010000239.1"/>
</dbReference>
<sequence>MHKYFIIAAVLVMASCSVYYAKQHDSWGVSSSQQYKRMAPPPAFSKIKEISERKKAFLDYLGKGVTRENARIRKERAMLLGLQERVANNAVTSRDIVNAKVLGELYGVEFEDKQITKAWLDKMLLRVDVLPKALVLTQAANESAWGTSRFAVQANNYFGQWCYRTGCGLVPRERKKGMTHEVAKFSSVSESIHRYYMNVNRNRAYRKLRVIRADLLKQGIDVTTTEAAMKMVEGLNKYSERGQDYVQDIQAMIQHNKQYWEK</sequence>
<comment type="caution">
    <text evidence="3">The sequence shown here is derived from an EMBL/GenBank/DDBJ whole genome shotgun (WGS) entry which is preliminary data.</text>
</comment>
<organism evidence="3 4">
    <name type="scientific">Vibrio tritonius</name>
    <dbReference type="NCBI Taxonomy" id="1435069"/>
    <lineage>
        <taxon>Bacteria</taxon>
        <taxon>Pseudomonadati</taxon>
        <taxon>Pseudomonadota</taxon>
        <taxon>Gammaproteobacteria</taxon>
        <taxon>Vibrionales</taxon>
        <taxon>Vibrionaceae</taxon>
        <taxon>Vibrio</taxon>
    </lineage>
</organism>
<dbReference type="Proteomes" id="UP001199044">
    <property type="component" value="Unassembled WGS sequence"/>
</dbReference>
<dbReference type="Pfam" id="PF01832">
    <property type="entry name" value="Glucosaminidase"/>
    <property type="match status" value="1"/>
</dbReference>
<accession>A0ABS7YTU8</accession>
<keyword evidence="1" id="KW-0732">Signal</keyword>
<dbReference type="PROSITE" id="PS51257">
    <property type="entry name" value="PROKAR_LIPOPROTEIN"/>
    <property type="match status" value="1"/>
</dbReference>
<dbReference type="Gene3D" id="1.10.530.10">
    <property type="match status" value="1"/>
</dbReference>
<evidence type="ECO:0000259" key="2">
    <source>
        <dbReference type="SMART" id="SM00047"/>
    </source>
</evidence>